<dbReference type="Proteomes" id="UP000557872">
    <property type="component" value="Unassembled WGS sequence"/>
</dbReference>
<keyword evidence="4" id="KW-1185">Reference proteome</keyword>
<keyword evidence="2" id="KW-0732">Signal</keyword>
<comment type="caution">
    <text evidence="3">The sequence shown here is derived from an EMBL/GenBank/DDBJ whole genome shotgun (WGS) entry which is preliminary data.</text>
</comment>
<proteinExistence type="predicted"/>
<feature type="signal peptide" evidence="2">
    <location>
        <begin position="1"/>
        <end position="21"/>
    </location>
</feature>
<dbReference type="RefSeq" id="WP_178932682.1">
    <property type="nucleotide sequence ID" value="NZ_JACBAZ010000004.1"/>
</dbReference>
<evidence type="ECO:0000256" key="2">
    <source>
        <dbReference type="SAM" id="SignalP"/>
    </source>
</evidence>
<feature type="compositionally biased region" description="Basic and acidic residues" evidence="1">
    <location>
        <begin position="83"/>
        <end position="96"/>
    </location>
</feature>
<dbReference type="EMBL" id="JACBAZ010000004">
    <property type="protein sequence ID" value="NWK56049.1"/>
    <property type="molecule type" value="Genomic_DNA"/>
</dbReference>
<feature type="region of interest" description="Disordered" evidence="1">
    <location>
        <begin position="74"/>
        <end position="96"/>
    </location>
</feature>
<feature type="chain" id="PRO_5032759662" evidence="2">
    <location>
        <begin position="22"/>
        <end position="96"/>
    </location>
</feature>
<organism evidence="3 4">
    <name type="scientific">Oceaniferula marina</name>
    <dbReference type="NCBI Taxonomy" id="2748318"/>
    <lineage>
        <taxon>Bacteria</taxon>
        <taxon>Pseudomonadati</taxon>
        <taxon>Verrucomicrobiota</taxon>
        <taxon>Verrucomicrobiia</taxon>
        <taxon>Verrucomicrobiales</taxon>
        <taxon>Verrucomicrobiaceae</taxon>
        <taxon>Oceaniferula</taxon>
    </lineage>
</organism>
<sequence length="96" mass="10151">MIKLTMTFLLASSFAVMNVAAEDGGCSGKKKKGCGKKDEATLLVEGCSAKKKDCGKKKGCDKKDEATLLAESCPGKKKKDCGKKKECGKQDEATLV</sequence>
<evidence type="ECO:0000313" key="4">
    <source>
        <dbReference type="Proteomes" id="UP000557872"/>
    </source>
</evidence>
<dbReference type="AlphaFoldDB" id="A0A851GFR9"/>
<reference evidence="3 4" key="1">
    <citation type="submission" date="2020-07" db="EMBL/GenBank/DDBJ databases">
        <title>Roseicoccus Jingziensis gen. nov., sp. nov., isolated from coastal seawater.</title>
        <authorList>
            <person name="Feng X."/>
        </authorList>
    </citation>
    <scope>NUCLEOTIDE SEQUENCE [LARGE SCALE GENOMIC DNA]</scope>
    <source>
        <strain evidence="3 4">N1E253</strain>
    </source>
</reference>
<gene>
    <name evidence="3" type="ORF">HW115_10535</name>
</gene>
<evidence type="ECO:0000313" key="3">
    <source>
        <dbReference type="EMBL" id="NWK56049.1"/>
    </source>
</evidence>
<protein>
    <submittedName>
        <fullName evidence="3">Uncharacterized protein</fullName>
    </submittedName>
</protein>
<name>A0A851GFR9_9BACT</name>
<evidence type="ECO:0000256" key="1">
    <source>
        <dbReference type="SAM" id="MobiDB-lite"/>
    </source>
</evidence>
<accession>A0A851GFR9</accession>